<gene>
    <name evidence="2" type="ORF">EJA06_021315</name>
</gene>
<dbReference type="EMBL" id="RWYU02000011">
    <property type="protein sequence ID" value="RYJ59415.1"/>
    <property type="molecule type" value="Genomic_DNA"/>
</dbReference>
<accession>A0A482UBA5</accession>
<dbReference type="Gene3D" id="3.40.190.10">
    <property type="entry name" value="Periplasmic binding protein-like II"/>
    <property type="match status" value="2"/>
</dbReference>
<proteinExistence type="predicted"/>
<name>A0A482UBA5_9PSED</name>
<comment type="caution">
    <text evidence="2">The sequence shown here is derived from an EMBL/GenBank/DDBJ whole genome shotgun (WGS) entry which is preliminary data.</text>
</comment>
<evidence type="ECO:0000256" key="1">
    <source>
        <dbReference type="SAM" id="SignalP"/>
    </source>
</evidence>
<evidence type="ECO:0000313" key="2">
    <source>
        <dbReference type="EMBL" id="RYJ59415.1"/>
    </source>
</evidence>
<reference evidence="2 3" key="1">
    <citation type="submission" date="2019-01" db="EMBL/GenBank/DDBJ databases">
        <title>High-quality draft genome of. Pseudomonas songnenensis str. L103, a full-fledged denitrifier isolated from 100 meters deep aquifer in a heavily nitrogen fertilized agricultural area.</title>
        <authorList>
            <person name="Liu M."/>
            <person name="Liu B."/>
        </authorList>
    </citation>
    <scope>NUCLEOTIDE SEQUENCE [LARGE SCALE GENOMIC DNA]</scope>
    <source>
        <strain evidence="2 3">L103</strain>
    </source>
</reference>
<dbReference type="OrthoDB" id="6874060at2"/>
<dbReference type="SUPFAM" id="SSF53850">
    <property type="entry name" value="Periplasmic binding protein-like II"/>
    <property type="match status" value="1"/>
</dbReference>
<dbReference type="Proteomes" id="UP000282800">
    <property type="component" value="Unassembled WGS sequence"/>
</dbReference>
<feature type="chain" id="PRO_5020645470" evidence="1">
    <location>
        <begin position="21"/>
        <end position="233"/>
    </location>
</feature>
<feature type="signal peptide" evidence="1">
    <location>
        <begin position="1"/>
        <end position="20"/>
    </location>
</feature>
<dbReference type="RefSeq" id="WP_126190631.1">
    <property type="nucleotide sequence ID" value="NZ_RWYU02000011.1"/>
</dbReference>
<evidence type="ECO:0000313" key="3">
    <source>
        <dbReference type="Proteomes" id="UP000282800"/>
    </source>
</evidence>
<protein>
    <submittedName>
        <fullName evidence="2">Transporter substrate-binding domain-containing protein</fullName>
    </submittedName>
</protein>
<organism evidence="2 3">
    <name type="scientific">Pseudomonas songnenensis</name>
    <dbReference type="NCBI Taxonomy" id="1176259"/>
    <lineage>
        <taxon>Bacteria</taxon>
        <taxon>Pseudomonadati</taxon>
        <taxon>Pseudomonadota</taxon>
        <taxon>Gammaproteobacteria</taxon>
        <taxon>Pseudomonadales</taxon>
        <taxon>Pseudomonadaceae</taxon>
        <taxon>Pseudomonas</taxon>
    </lineage>
</organism>
<dbReference type="AlphaFoldDB" id="A0A482UBA5"/>
<keyword evidence="1" id="KW-0732">Signal</keyword>
<sequence length="233" mass="25230">MFRSLCVVLCLALLGPPALLAEPLRVQLPQYRTLSSSETESLEPALLERVAEGLGRPASFVASAQDADVRVAEGDPAQAAIYYRAAPAALSATGGGLGAWSDLQGQPVCVSRDSPHGSMLRTRFAAHPHEYASTAHALIGLKLGECRAVVDDDVLLTEIATLPEWQRYRHLLPALDDAKRHLSLATDDPDLLQQINTLLTQWKAGGQLAELTRQWVDEVAFQAYVLADTLDCH</sequence>